<dbReference type="EMBL" id="KZ824984">
    <property type="protein sequence ID" value="RAH66300.1"/>
    <property type="molecule type" value="Genomic_DNA"/>
</dbReference>
<proteinExistence type="predicted"/>
<sequence length="160" mass="18427">MRERPAAARAPYLPNPNCCPDKGKLSTSWDLASLSAQKKNTRALSTRQCIPRARVQIPPPLFGCIVTSVSRNSRTRLQLYYSPSERTDHSRSRSLFLSQSQVGLEFAVILRKKDMQRILQPSILQRCRRKSKCPFHRGWIRGWGRDNCRIVQYSTPIEDL</sequence>
<keyword evidence="2" id="KW-1185">Reference proteome</keyword>
<protein>
    <submittedName>
        <fullName evidence="1">Uncharacterized protein</fullName>
    </submittedName>
</protein>
<dbReference type="Proteomes" id="UP000249661">
    <property type="component" value="Unassembled WGS sequence"/>
</dbReference>
<evidence type="ECO:0000313" key="2">
    <source>
        <dbReference type="Proteomes" id="UP000249661"/>
    </source>
</evidence>
<organism evidence="1 2">
    <name type="scientific">Aspergillus aculeatinus CBS 121060</name>
    <dbReference type="NCBI Taxonomy" id="1448322"/>
    <lineage>
        <taxon>Eukaryota</taxon>
        <taxon>Fungi</taxon>
        <taxon>Dikarya</taxon>
        <taxon>Ascomycota</taxon>
        <taxon>Pezizomycotina</taxon>
        <taxon>Eurotiomycetes</taxon>
        <taxon>Eurotiomycetidae</taxon>
        <taxon>Eurotiales</taxon>
        <taxon>Aspergillaceae</taxon>
        <taxon>Aspergillus</taxon>
        <taxon>Aspergillus subgen. Circumdati</taxon>
    </lineage>
</organism>
<reference evidence="1" key="1">
    <citation type="submission" date="2018-02" db="EMBL/GenBank/DDBJ databases">
        <title>The genomes of Aspergillus section Nigri reveals drivers in fungal speciation.</title>
        <authorList>
            <consortium name="DOE Joint Genome Institute"/>
            <person name="Vesth T.C."/>
            <person name="Nybo J."/>
            <person name="Theobald S."/>
            <person name="Brandl J."/>
            <person name="Frisvad J.C."/>
            <person name="Nielsen K.F."/>
            <person name="Lyhne E.K."/>
            <person name="Kogle M.E."/>
            <person name="Kuo A."/>
            <person name="Riley R."/>
            <person name="Clum A."/>
            <person name="Nolan M."/>
            <person name="Lipzen A."/>
            <person name="Salamov A."/>
            <person name="Henrissat B."/>
            <person name="Wiebenga A."/>
            <person name="De vries R.P."/>
            <person name="Grigoriev I.V."/>
            <person name="Mortensen U.H."/>
            <person name="Andersen M.R."/>
            <person name="Baker S.E."/>
        </authorList>
    </citation>
    <scope>NUCLEOTIDE SEQUENCE</scope>
    <source>
        <strain evidence="1">CBS 121060</strain>
    </source>
</reference>
<name>A0ACD1GY78_9EURO</name>
<gene>
    <name evidence="1" type="ORF">BO66DRAFT_188087</name>
</gene>
<accession>A0ACD1GY78</accession>
<evidence type="ECO:0000313" key="1">
    <source>
        <dbReference type="EMBL" id="RAH66300.1"/>
    </source>
</evidence>